<dbReference type="InterPro" id="IPR039424">
    <property type="entry name" value="SBP_5"/>
</dbReference>
<dbReference type="PANTHER" id="PTHR30290:SF38">
    <property type="entry name" value="D,D-DIPEPTIDE-BINDING PERIPLASMIC PROTEIN DDPA-RELATED"/>
    <property type="match status" value="1"/>
</dbReference>
<evidence type="ECO:0000256" key="2">
    <source>
        <dbReference type="ARBA" id="ARBA00005695"/>
    </source>
</evidence>
<dbReference type="GO" id="GO:0015833">
    <property type="term" value="P:peptide transport"/>
    <property type="evidence" value="ECO:0007669"/>
    <property type="project" value="TreeGrafter"/>
</dbReference>
<evidence type="ECO:0000259" key="5">
    <source>
        <dbReference type="Pfam" id="PF00496"/>
    </source>
</evidence>
<dbReference type="InterPro" id="IPR000914">
    <property type="entry name" value="SBP_5_dom"/>
</dbReference>
<dbReference type="GO" id="GO:0030288">
    <property type="term" value="C:outer membrane-bounded periplasmic space"/>
    <property type="evidence" value="ECO:0007669"/>
    <property type="project" value="UniProtKB-ARBA"/>
</dbReference>
<comment type="similarity">
    <text evidence="2">Belongs to the bacterial solute-binding protein 5 family.</text>
</comment>
<name>A0AAE3TA37_9RHOB</name>
<evidence type="ECO:0000313" key="7">
    <source>
        <dbReference type="Proteomes" id="UP001220964"/>
    </source>
</evidence>
<dbReference type="SUPFAM" id="SSF53850">
    <property type="entry name" value="Periplasmic binding protein-like II"/>
    <property type="match status" value="1"/>
</dbReference>
<dbReference type="GO" id="GO:1904680">
    <property type="term" value="F:peptide transmembrane transporter activity"/>
    <property type="evidence" value="ECO:0007669"/>
    <property type="project" value="TreeGrafter"/>
</dbReference>
<dbReference type="GO" id="GO:0043190">
    <property type="term" value="C:ATP-binding cassette (ABC) transporter complex"/>
    <property type="evidence" value="ECO:0007669"/>
    <property type="project" value="InterPro"/>
</dbReference>
<dbReference type="EMBL" id="JARGYC010000024">
    <property type="protein sequence ID" value="MDF0601210.1"/>
    <property type="molecule type" value="Genomic_DNA"/>
</dbReference>
<dbReference type="Proteomes" id="UP001220964">
    <property type="component" value="Unassembled WGS sequence"/>
</dbReference>
<keyword evidence="7" id="KW-1185">Reference proteome</keyword>
<dbReference type="Pfam" id="PF00496">
    <property type="entry name" value="SBP_bac_5"/>
    <property type="match status" value="1"/>
</dbReference>
<keyword evidence="3 4" id="KW-0732">Signal</keyword>
<evidence type="ECO:0000256" key="1">
    <source>
        <dbReference type="ARBA" id="ARBA00004418"/>
    </source>
</evidence>
<feature type="domain" description="Solute-binding protein family 5" evidence="5">
    <location>
        <begin position="66"/>
        <end position="421"/>
    </location>
</feature>
<gene>
    <name evidence="6" type="ORF">P1J78_10760</name>
</gene>
<protein>
    <submittedName>
        <fullName evidence="6">ABC transporter substrate-binding protein</fullName>
    </submittedName>
</protein>
<dbReference type="PANTHER" id="PTHR30290">
    <property type="entry name" value="PERIPLASMIC BINDING COMPONENT OF ABC TRANSPORTER"/>
    <property type="match status" value="1"/>
</dbReference>
<comment type="caution">
    <text evidence="6">The sequence shown here is derived from an EMBL/GenBank/DDBJ whole genome shotgun (WGS) entry which is preliminary data.</text>
</comment>
<evidence type="ECO:0000313" key="6">
    <source>
        <dbReference type="EMBL" id="MDF0601210.1"/>
    </source>
</evidence>
<dbReference type="Gene3D" id="3.40.190.10">
    <property type="entry name" value="Periplasmic binding protein-like II"/>
    <property type="match status" value="1"/>
</dbReference>
<organism evidence="6 7">
    <name type="scientific">Psychromarinibacter sediminicola</name>
    <dbReference type="NCBI Taxonomy" id="3033385"/>
    <lineage>
        <taxon>Bacteria</taxon>
        <taxon>Pseudomonadati</taxon>
        <taxon>Pseudomonadota</taxon>
        <taxon>Alphaproteobacteria</taxon>
        <taxon>Rhodobacterales</taxon>
        <taxon>Paracoccaceae</taxon>
        <taxon>Psychromarinibacter</taxon>
    </lineage>
</organism>
<evidence type="ECO:0000256" key="3">
    <source>
        <dbReference type="ARBA" id="ARBA00022729"/>
    </source>
</evidence>
<comment type="subcellular location">
    <subcellularLocation>
        <location evidence="1">Periplasm</location>
    </subcellularLocation>
</comment>
<feature type="chain" id="PRO_5041964223" evidence="4">
    <location>
        <begin position="23"/>
        <end position="507"/>
    </location>
</feature>
<dbReference type="AlphaFoldDB" id="A0AAE3TA37"/>
<feature type="signal peptide" evidence="4">
    <location>
        <begin position="1"/>
        <end position="22"/>
    </location>
</feature>
<proteinExistence type="inferred from homology"/>
<dbReference type="RefSeq" id="WP_275567352.1">
    <property type="nucleotide sequence ID" value="NZ_JARGYC010000024.1"/>
</dbReference>
<dbReference type="InterPro" id="IPR030678">
    <property type="entry name" value="Peptide/Ni-bd"/>
</dbReference>
<accession>A0AAE3TA37</accession>
<reference evidence="6" key="1">
    <citation type="submission" date="2023-03" db="EMBL/GenBank/DDBJ databases">
        <title>Multiphase analysis and comparison of six strains from genera Psychromarinibacter, Lutimaribacter, and Maritimibacter, including a novel species: Psychromarinibacter sediminicola sp. nov.</title>
        <authorList>
            <person name="Wang Y.-H."/>
            <person name="Ye M.-Q."/>
            <person name="Du Z.-J."/>
        </authorList>
    </citation>
    <scope>NUCLEOTIDE SEQUENCE</scope>
    <source>
        <strain evidence="6">C21-152</strain>
    </source>
</reference>
<sequence length="507" mass="55101">MNLRKLIGGLALSALMAVPVSAQTLRYATIGEPPSLDVQMGTATLASTISQHMFETLYAFDAANAPQPFLATGETISDDGKTIVISLRDGVMFHNGDTMDAEDVAASLSRWGEHGARGKLLDMESVEATGELEVTISLAAPNGAWKSVLAFVNGGPVIYPAEIVSEAAGEPIAAENYVGTGPYQFGELRPNRYVELLKFEDYSAHPDAPDGAAGERVANFDALRFIPVPDVGTRMSGVQAGDYDYAEYISGDLYGLVKDDPSVQVKISAAPIFGLMFMNSEAGPMATNFKLRQAVLAALNMEQALQVSVGEPELFEATGAYFGEGNIWHTEAGTDAYNQGDPEKAKRLAEEAGYDGTPIKLLVSTNYKAHFDDASVFTRQLADAGINVQMVVVDWATLLQLRAQPSEWDMFMTHHGTVPDPVLLTMMNDSYPGWWQTEEKHELLADFTETSVLEERQAVWEDLQALMYEQVPAIKVGNLYSYDIASPDLTTAWESAPAFPYFWGASK</sequence>
<dbReference type="CDD" id="cd08502">
    <property type="entry name" value="PBP2_NikA_DppA_OppA_like_16"/>
    <property type="match status" value="1"/>
</dbReference>
<dbReference type="Gene3D" id="3.10.105.10">
    <property type="entry name" value="Dipeptide-binding Protein, Domain 3"/>
    <property type="match status" value="1"/>
</dbReference>
<evidence type="ECO:0000256" key="4">
    <source>
        <dbReference type="SAM" id="SignalP"/>
    </source>
</evidence>
<dbReference type="PIRSF" id="PIRSF002741">
    <property type="entry name" value="MppA"/>
    <property type="match status" value="1"/>
</dbReference>